<evidence type="ECO:0000256" key="9">
    <source>
        <dbReference type="ARBA" id="ARBA00023204"/>
    </source>
</evidence>
<name>A0ABU0VTY5_9RHOB</name>
<evidence type="ECO:0000259" key="16">
    <source>
        <dbReference type="PROSITE" id="PS51198"/>
    </source>
</evidence>
<keyword evidence="1" id="KW-0540">Nuclease</keyword>
<dbReference type="InterPro" id="IPR011335">
    <property type="entry name" value="Restrct_endonuc-II-like"/>
</dbReference>
<dbReference type="InterPro" id="IPR014016">
    <property type="entry name" value="UvrD-like_ATP-bd"/>
</dbReference>
<dbReference type="InterPro" id="IPR000212">
    <property type="entry name" value="DNA_helicase_UvrD/REP"/>
</dbReference>
<evidence type="ECO:0000256" key="5">
    <source>
        <dbReference type="ARBA" id="ARBA00022806"/>
    </source>
</evidence>
<evidence type="ECO:0000313" key="19">
    <source>
        <dbReference type="Proteomes" id="UP001239680"/>
    </source>
</evidence>
<evidence type="ECO:0000256" key="11">
    <source>
        <dbReference type="ARBA" id="ARBA00034617"/>
    </source>
</evidence>
<feature type="domain" description="UvrD-like helicase ATP-binding" evidence="16">
    <location>
        <begin position="1"/>
        <end position="472"/>
    </location>
</feature>
<evidence type="ECO:0000259" key="17">
    <source>
        <dbReference type="PROSITE" id="PS51217"/>
    </source>
</evidence>
<dbReference type="Pfam" id="PF13361">
    <property type="entry name" value="UvrD_C"/>
    <property type="match status" value="1"/>
</dbReference>
<keyword evidence="5 15" id="KW-0347">Helicase</keyword>
<evidence type="ECO:0000256" key="13">
    <source>
        <dbReference type="ARBA" id="ARBA00034923"/>
    </source>
</evidence>
<proteinExistence type="predicted"/>
<evidence type="ECO:0000256" key="15">
    <source>
        <dbReference type="PROSITE-ProRule" id="PRU00560"/>
    </source>
</evidence>
<dbReference type="RefSeq" id="WP_306678890.1">
    <property type="nucleotide sequence ID" value="NZ_JAVDBT010000002.1"/>
</dbReference>
<dbReference type="InterPro" id="IPR011604">
    <property type="entry name" value="PDDEXK-like_dom_sf"/>
</dbReference>
<dbReference type="PANTHER" id="PTHR11070">
    <property type="entry name" value="UVRD / RECB / PCRA DNA HELICASE FAMILY MEMBER"/>
    <property type="match status" value="1"/>
</dbReference>
<keyword evidence="3" id="KW-0227">DNA damage</keyword>
<dbReference type="InterPro" id="IPR014017">
    <property type="entry name" value="DNA_helicase_UvrD-like_C"/>
</dbReference>
<protein>
    <recommendedName>
        <fullName evidence="12">DNA 3'-5' helicase</fullName>
        <ecNumber evidence="12">5.6.2.4</ecNumber>
    </recommendedName>
    <alternativeName>
        <fullName evidence="13">DNA 3'-5' helicase II</fullName>
    </alternativeName>
</protein>
<dbReference type="Gene3D" id="3.40.50.300">
    <property type="entry name" value="P-loop containing nucleotide triphosphate hydrolases"/>
    <property type="match status" value="4"/>
</dbReference>
<dbReference type="GO" id="GO:0004386">
    <property type="term" value="F:helicase activity"/>
    <property type="evidence" value="ECO:0007669"/>
    <property type="project" value="UniProtKB-KW"/>
</dbReference>
<evidence type="ECO:0000256" key="6">
    <source>
        <dbReference type="ARBA" id="ARBA00022839"/>
    </source>
</evidence>
<sequence length="1107" mass="120223">MNEASRNQIVAADPGANTWLVANAGSGKTRVLTDRVARLLLGGAEPLSILCLTYTKAAAAEMQNRLFKTLGSWAMATDAELQHSLAQLGEAEGLTPLKLAQARQLFAKAIETPGGIRIQTIHSFCAALLRRFPLEAGVSPGFTEIDDRSALLLREEILEDLALSHDAPALERLMALGGDLAKLLPVIISSRADFMTAPEGDALRDAISVPPGLDEETLLASVFLGGEGELLADLAPLLLTGGSNDSKAGRKIAALLPLQPSMATLAVLEGLFISGPETKNPLAAKVGSFPTKGMQKTAAAYMDRLDALMLRVEAARAGRIALNLLRRTEALHRFARAFLARYHAAKERRGWLDFDDLITLATELLTDPSLSAWVLYRLDGGISHVLVDEAQDTSPAQWRLIQLLTSEFTAGEGSHDDPRTLFVVGDKKQSIYSFQGADVTAFDAMRDRFRLAFEEAGLALNERPLIHSFRSSPAILRLVDLCFPPERQAAMGGAVEHVAFHGDLPGRVDFWPVVTPPEAEAAGEWYKPEDRTGQESADVQLARQISIEIRQMIDRGEQILDRGQRRAVHEGDFLILVRRRAALFQEVIRACKMQGLQIAGADRLVLSDELAVKDVLALLRFLDTPEDDLSLAAALRSPLLGLSEDGLFRLAHGRKGFLWERLRDAEGLDEIRAVLDDLRKQAEFLRPFELIDRILTRHDGRRKLLGRLGEEAADGLDELMSQALAFEQVDVPGLTGFLVWMDSGKVVAKRQAESEGHRIRVMTVHGAKGLEAPIVILPDTGDRRAPNEDPVVVPEAAPPLWLAPKDEATAMEREANEARKAVREAESLRLLYVAVTRARGWLIVAASGKAGEGSWYGMLLEAAKSLPLQPYLDGRMRHEMGEWVAPQVKPVAGTELATLPGWALQAVAPGPEALQEFSPSKLGGVKTLPGEAAGDPDALGRGVLLHEFLERFPSLAAEDRAMLGEVSPELAAVAEALIAKPDLAEIFGPETLAEVGFAMEWNGGILSGSIDRMVIGPERLLVVDYKSNQQVPQSALDVPEGYLRQLGAYAHAAEALYPGRRIEVAILWTESQSLMAIDRDIVRLALERSAISSGAAALHLDDAEAAT</sequence>
<comment type="catalytic activity">
    <reaction evidence="14">
        <text>ATP + H2O = ADP + phosphate + H(+)</text>
        <dbReference type="Rhea" id="RHEA:13065"/>
        <dbReference type="ChEBI" id="CHEBI:15377"/>
        <dbReference type="ChEBI" id="CHEBI:15378"/>
        <dbReference type="ChEBI" id="CHEBI:30616"/>
        <dbReference type="ChEBI" id="CHEBI:43474"/>
        <dbReference type="ChEBI" id="CHEBI:456216"/>
        <dbReference type="EC" id="5.6.2.4"/>
    </reaction>
</comment>
<dbReference type="SUPFAM" id="SSF52540">
    <property type="entry name" value="P-loop containing nucleoside triphosphate hydrolases"/>
    <property type="match status" value="1"/>
</dbReference>
<dbReference type="InterPro" id="IPR038726">
    <property type="entry name" value="PDDEXK_AddAB-type"/>
</dbReference>
<dbReference type="InterPro" id="IPR014151">
    <property type="entry name" value="DNA_helicase_AddA"/>
</dbReference>
<evidence type="ECO:0000256" key="8">
    <source>
        <dbReference type="ARBA" id="ARBA00023125"/>
    </source>
</evidence>
<feature type="binding site" evidence="15">
    <location>
        <begin position="22"/>
        <end position="29"/>
    </location>
    <ligand>
        <name>ATP</name>
        <dbReference type="ChEBI" id="CHEBI:30616"/>
    </ligand>
</feature>
<evidence type="ECO:0000256" key="2">
    <source>
        <dbReference type="ARBA" id="ARBA00022741"/>
    </source>
</evidence>
<keyword evidence="8" id="KW-0238">DNA-binding</keyword>
<reference evidence="18 19" key="1">
    <citation type="submission" date="2023-08" db="EMBL/GenBank/DDBJ databases">
        <title>Characterization of two Paracoccaceae strains isolated from Phycosphere and proposal of Xinfangfangia lacusdiani sp. nov.</title>
        <authorList>
            <person name="Deng Y."/>
            <person name="Zhang Y.Q."/>
        </authorList>
    </citation>
    <scope>NUCLEOTIDE SEQUENCE [LARGE SCALE GENOMIC DNA]</scope>
    <source>
        <strain evidence="18 19">CPCC 101601</strain>
    </source>
</reference>
<dbReference type="InterPro" id="IPR027417">
    <property type="entry name" value="P-loop_NTPase"/>
</dbReference>
<dbReference type="PANTHER" id="PTHR11070:SF2">
    <property type="entry name" value="ATP-DEPENDENT DNA HELICASE SRS2"/>
    <property type="match status" value="1"/>
</dbReference>
<dbReference type="Gene3D" id="1.10.486.10">
    <property type="entry name" value="PCRA, domain 4"/>
    <property type="match status" value="1"/>
</dbReference>
<gene>
    <name evidence="18" type="primary">addA</name>
    <name evidence="18" type="ORF">Q9295_02320</name>
</gene>
<keyword evidence="2 15" id="KW-0547">Nucleotide-binding</keyword>
<evidence type="ECO:0000256" key="14">
    <source>
        <dbReference type="ARBA" id="ARBA00048988"/>
    </source>
</evidence>
<dbReference type="Pfam" id="PF00580">
    <property type="entry name" value="UvrD-helicase"/>
    <property type="match status" value="1"/>
</dbReference>
<accession>A0ABU0VTY5</accession>
<keyword evidence="19" id="KW-1185">Reference proteome</keyword>
<dbReference type="EMBL" id="JAVDBT010000002">
    <property type="protein sequence ID" value="MDQ2065196.1"/>
    <property type="molecule type" value="Genomic_DNA"/>
</dbReference>
<keyword evidence="10" id="KW-0413">Isomerase</keyword>
<feature type="domain" description="UvrD-like helicase C-terminal" evidence="17">
    <location>
        <begin position="489"/>
        <end position="769"/>
    </location>
</feature>
<dbReference type="SUPFAM" id="SSF52980">
    <property type="entry name" value="Restriction endonuclease-like"/>
    <property type="match status" value="1"/>
</dbReference>
<keyword evidence="4 15" id="KW-0378">Hydrolase</keyword>
<dbReference type="Gene3D" id="3.90.320.10">
    <property type="match status" value="1"/>
</dbReference>
<keyword evidence="6" id="KW-0269">Exonuclease</keyword>
<dbReference type="Proteomes" id="UP001239680">
    <property type="component" value="Unassembled WGS sequence"/>
</dbReference>
<evidence type="ECO:0000256" key="4">
    <source>
        <dbReference type="ARBA" id="ARBA00022801"/>
    </source>
</evidence>
<dbReference type="PROSITE" id="PS51198">
    <property type="entry name" value="UVRD_HELICASE_ATP_BIND"/>
    <property type="match status" value="1"/>
</dbReference>
<organism evidence="18 19">
    <name type="scientific">Pseudogemmobacter lacusdianii</name>
    <dbReference type="NCBI Taxonomy" id="3069608"/>
    <lineage>
        <taxon>Bacteria</taxon>
        <taxon>Pseudomonadati</taxon>
        <taxon>Pseudomonadota</taxon>
        <taxon>Alphaproteobacteria</taxon>
        <taxon>Rhodobacterales</taxon>
        <taxon>Paracoccaceae</taxon>
        <taxon>Pseudogemmobacter</taxon>
    </lineage>
</organism>
<dbReference type="NCBIfam" id="TIGR02784">
    <property type="entry name" value="addA_alphas"/>
    <property type="match status" value="1"/>
</dbReference>
<evidence type="ECO:0000256" key="12">
    <source>
        <dbReference type="ARBA" id="ARBA00034808"/>
    </source>
</evidence>
<dbReference type="Pfam" id="PF12705">
    <property type="entry name" value="PDDEXK_1"/>
    <property type="match status" value="1"/>
</dbReference>
<evidence type="ECO:0000256" key="3">
    <source>
        <dbReference type="ARBA" id="ARBA00022763"/>
    </source>
</evidence>
<keyword evidence="9" id="KW-0234">DNA repair</keyword>
<comment type="caution">
    <text evidence="18">The sequence shown here is derived from an EMBL/GenBank/DDBJ whole genome shotgun (WGS) entry which is preliminary data.</text>
</comment>
<dbReference type="EC" id="5.6.2.4" evidence="12"/>
<evidence type="ECO:0000256" key="7">
    <source>
        <dbReference type="ARBA" id="ARBA00022840"/>
    </source>
</evidence>
<evidence type="ECO:0000256" key="1">
    <source>
        <dbReference type="ARBA" id="ARBA00022722"/>
    </source>
</evidence>
<comment type="catalytic activity">
    <reaction evidence="11">
        <text>Couples ATP hydrolysis with the unwinding of duplex DNA by translocating in the 3'-5' direction.</text>
        <dbReference type="EC" id="5.6.2.4"/>
    </reaction>
</comment>
<dbReference type="PROSITE" id="PS51217">
    <property type="entry name" value="UVRD_HELICASE_CTER"/>
    <property type="match status" value="1"/>
</dbReference>
<keyword evidence="7 15" id="KW-0067">ATP-binding</keyword>
<evidence type="ECO:0000313" key="18">
    <source>
        <dbReference type="EMBL" id="MDQ2065196.1"/>
    </source>
</evidence>
<evidence type="ECO:0000256" key="10">
    <source>
        <dbReference type="ARBA" id="ARBA00023235"/>
    </source>
</evidence>